<dbReference type="PANTHER" id="PTHR28110">
    <property type="entry name" value="TRANSMEMBRANE PROTEIN"/>
    <property type="match status" value="1"/>
</dbReference>
<organism evidence="3 4">
    <name type="scientific">Trametes coccinea (strain BRFM310)</name>
    <name type="common">Pycnoporus coccineus</name>
    <dbReference type="NCBI Taxonomy" id="1353009"/>
    <lineage>
        <taxon>Eukaryota</taxon>
        <taxon>Fungi</taxon>
        <taxon>Dikarya</taxon>
        <taxon>Basidiomycota</taxon>
        <taxon>Agaricomycotina</taxon>
        <taxon>Agaricomycetes</taxon>
        <taxon>Polyporales</taxon>
        <taxon>Polyporaceae</taxon>
        <taxon>Trametes</taxon>
    </lineage>
</organism>
<keyword evidence="4" id="KW-1185">Reference proteome</keyword>
<dbReference type="AlphaFoldDB" id="A0A1Y2IM83"/>
<dbReference type="EMBL" id="KZ084112">
    <property type="protein sequence ID" value="OSD01351.1"/>
    <property type="molecule type" value="Genomic_DNA"/>
</dbReference>
<feature type="region of interest" description="Disordered" evidence="1">
    <location>
        <begin position="1"/>
        <end position="27"/>
    </location>
</feature>
<keyword evidence="2" id="KW-1133">Transmembrane helix</keyword>
<sequence length="357" mass="40190">MLPLPVSFSSASPRRDSLRRHPGGSRHYRSTRDVLLTRARVTNLGFLLLAAFAALSFLVNLAWYFSAPDGKGAYDGVYSPPRALWATVARESVLEDIDHLIMVPGHAIWKGTNLEARFDEDQWVLEPYQRGGGRVAAFIQHIIAGAELAQQDEHSLLVFSGGQTRESSTTTEAESYMRLAHISSLLPTAPSSPTSSHPSRPRLRATTEDYALDSYQNLLFSIARFHEYTGRYPARITVIGYEMKRRRFTELHRAALRWPETRFEYIGIDADGDAEAQGGKSAQEGELQNGYLPYTQDMYGCHGTLLEKRRFRNPSLRFHSYYTSAPELVSLFNWCPGRAEGGQTTIFPGPLPWDHLH</sequence>
<dbReference type="GO" id="GO:0005737">
    <property type="term" value="C:cytoplasm"/>
    <property type="evidence" value="ECO:0007669"/>
    <property type="project" value="TreeGrafter"/>
</dbReference>
<feature type="compositionally biased region" description="Basic residues" evidence="1">
    <location>
        <begin position="17"/>
        <end position="27"/>
    </location>
</feature>
<keyword evidence="2" id="KW-0472">Membrane</keyword>
<dbReference type="OrthoDB" id="4347at2759"/>
<evidence type="ECO:0000313" key="4">
    <source>
        <dbReference type="Proteomes" id="UP000193067"/>
    </source>
</evidence>
<proteinExistence type="predicted"/>
<reference evidence="3 4" key="1">
    <citation type="journal article" date="2015" name="Biotechnol. Biofuels">
        <title>Enhanced degradation of softwood versus hardwood by the white-rot fungus Pycnoporus coccineus.</title>
        <authorList>
            <person name="Couturier M."/>
            <person name="Navarro D."/>
            <person name="Chevret D."/>
            <person name="Henrissat B."/>
            <person name="Piumi F."/>
            <person name="Ruiz-Duenas F.J."/>
            <person name="Martinez A.T."/>
            <person name="Grigoriev I.V."/>
            <person name="Riley R."/>
            <person name="Lipzen A."/>
            <person name="Berrin J.G."/>
            <person name="Master E.R."/>
            <person name="Rosso M.N."/>
        </authorList>
    </citation>
    <scope>NUCLEOTIDE SEQUENCE [LARGE SCALE GENOMIC DNA]</scope>
    <source>
        <strain evidence="3 4">BRFM310</strain>
    </source>
</reference>
<keyword evidence="2" id="KW-0812">Transmembrane</keyword>
<evidence type="ECO:0000256" key="2">
    <source>
        <dbReference type="SAM" id="Phobius"/>
    </source>
</evidence>
<gene>
    <name evidence="3" type="ORF">PYCCODRAFT_1392187</name>
</gene>
<accession>A0A1Y2IM83</accession>
<evidence type="ECO:0000256" key="1">
    <source>
        <dbReference type="SAM" id="MobiDB-lite"/>
    </source>
</evidence>
<protein>
    <recommendedName>
        <fullName evidence="5">DUF218 domain-containing protein</fullName>
    </recommendedName>
</protein>
<name>A0A1Y2IM83_TRAC3</name>
<evidence type="ECO:0008006" key="5">
    <source>
        <dbReference type="Google" id="ProtNLM"/>
    </source>
</evidence>
<dbReference type="InterPro" id="IPR055323">
    <property type="entry name" value="C57A10.07/YOR238W"/>
</dbReference>
<evidence type="ECO:0000313" key="3">
    <source>
        <dbReference type="EMBL" id="OSD01351.1"/>
    </source>
</evidence>
<dbReference type="PANTHER" id="PTHR28110:SF1">
    <property type="entry name" value="TRANSMEMBRANE PROTEIN"/>
    <property type="match status" value="1"/>
</dbReference>
<dbReference type="Proteomes" id="UP000193067">
    <property type="component" value="Unassembled WGS sequence"/>
</dbReference>
<feature type="transmembrane region" description="Helical" evidence="2">
    <location>
        <begin position="44"/>
        <end position="65"/>
    </location>
</feature>